<dbReference type="GO" id="GO:0006297">
    <property type="term" value="P:nucleotide-excision repair, DNA gap filling"/>
    <property type="evidence" value="ECO:0007669"/>
    <property type="project" value="TreeGrafter"/>
</dbReference>
<feature type="compositionally biased region" description="Basic and acidic residues" evidence="5">
    <location>
        <begin position="192"/>
        <end position="206"/>
    </location>
</feature>
<evidence type="ECO:0000256" key="5">
    <source>
        <dbReference type="SAM" id="MobiDB-lite"/>
    </source>
</evidence>
<protein>
    <recommendedName>
        <fullName evidence="2">DNA polymerase delta subunit 3</fullName>
    </recommendedName>
</protein>
<dbReference type="GO" id="GO:1904161">
    <property type="term" value="P:DNA synthesis involved in UV-damage excision repair"/>
    <property type="evidence" value="ECO:0007669"/>
    <property type="project" value="TreeGrafter"/>
</dbReference>
<name>A0AAW2ETP6_9HYME</name>
<comment type="subcellular location">
    <subcellularLocation>
        <location evidence="1">Nucleus</location>
    </subcellularLocation>
</comment>
<gene>
    <name evidence="6" type="ORF">PUN28_015897</name>
</gene>
<proteinExistence type="predicted"/>
<dbReference type="InterPro" id="IPR019038">
    <property type="entry name" value="POLD3"/>
</dbReference>
<evidence type="ECO:0000256" key="4">
    <source>
        <dbReference type="ARBA" id="ARBA00023242"/>
    </source>
</evidence>
<feature type="compositionally biased region" description="Acidic residues" evidence="5">
    <location>
        <begin position="357"/>
        <end position="367"/>
    </location>
</feature>
<evidence type="ECO:0000256" key="2">
    <source>
        <dbReference type="ARBA" id="ARBA00017589"/>
    </source>
</evidence>
<evidence type="ECO:0000313" key="7">
    <source>
        <dbReference type="Proteomes" id="UP001430953"/>
    </source>
</evidence>
<dbReference type="PANTHER" id="PTHR17598">
    <property type="entry name" value="DNA POLYMERASE DELTA SUBUNIT 3"/>
    <property type="match status" value="1"/>
</dbReference>
<dbReference type="InterPro" id="IPR041913">
    <property type="entry name" value="POLD3_sf"/>
</dbReference>
<evidence type="ECO:0000313" key="6">
    <source>
        <dbReference type="EMBL" id="KAL0105799.1"/>
    </source>
</evidence>
<dbReference type="Pfam" id="PF09507">
    <property type="entry name" value="CDC27"/>
    <property type="match status" value="1"/>
</dbReference>
<evidence type="ECO:0000256" key="1">
    <source>
        <dbReference type="ARBA" id="ARBA00004123"/>
    </source>
</evidence>
<dbReference type="AlphaFoldDB" id="A0AAW2ETP6"/>
<dbReference type="PANTHER" id="PTHR17598:SF13">
    <property type="entry name" value="DNA POLYMERASE DELTA SUBUNIT 3"/>
    <property type="match status" value="1"/>
</dbReference>
<evidence type="ECO:0000256" key="3">
    <source>
        <dbReference type="ARBA" id="ARBA00022705"/>
    </source>
</evidence>
<feature type="compositionally biased region" description="Basic and acidic residues" evidence="5">
    <location>
        <begin position="297"/>
        <end position="319"/>
    </location>
</feature>
<feature type="region of interest" description="Disordered" evidence="5">
    <location>
        <begin position="413"/>
        <end position="458"/>
    </location>
</feature>
<keyword evidence="3" id="KW-0235">DNA replication</keyword>
<dbReference type="GO" id="GO:0006271">
    <property type="term" value="P:DNA strand elongation involved in DNA replication"/>
    <property type="evidence" value="ECO:0007669"/>
    <property type="project" value="TreeGrafter"/>
</dbReference>
<dbReference type="Proteomes" id="UP001430953">
    <property type="component" value="Unassembled WGS sequence"/>
</dbReference>
<dbReference type="GO" id="GO:0043625">
    <property type="term" value="C:delta DNA polymerase complex"/>
    <property type="evidence" value="ECO:0007669"/>
    <property type="project" value="InterPro"/>
</dbReference>
<feature type="region of interest" description="Disordered" evidence="5">
    <location>
        <begin position="248"/>
        <end position="389"/>
    </location>
</feature>
<accession>A0AAW2ETP6</accession>
<keyword evidence="4" id="KW-0539">Nucleus</keyword>
<feature type="compositionally biased region" description="Polar residues" evidence="5">
    <location>
        <begin position="283"/>
        <end position="293"/>
    </location>
</feature>
<dbReference type="GO" id="GO:0003887">
    <property type="term" value="F:DNA-directed DNA polymerase activity"/>
    <property type="evidence" value="ECO:0007669"/>
    <property type="project" value="TreeGrafter"/>
</dbReference>
<comment type="caution">
    <text evidence="6">The sequence shown here is derived from an EMBL/GenBank/DDBJ whole genome shotgun (WGS) entry which is preliminary data.</text>
</comment>
<organism evidence="6 7">
    <name type="scientific">Cardiocondyla obscurior</name>
    <dbReference type="NCBI Taxonomy" id="286306"/>
    <lineage>
        <taxon>Eukaryota</taxon>
        <taxon>Metazoa</taxon>
        <taxon>Ecdysozoa</taxon>
        <taxon>Arthropoda</taxon>
        <taxon>Hexapoda</taxon>
        <taxon>Insecta</taxon>
        <taxon>Pterygota</taxon>
        <taxon>Neoptera</taxon>
        <taxon>Endopterygota</taxon>
        <taxon>Hymenoptera</taxon>
        <taxon>Apocrita</taxon>
        <taxon>Aculeata</taxon>
        <taxon>Formicoidea</taxon>
        <taxon>Formicidae</taxon>
        <taxon>Myrmicinae</taxon>
        <taxon>Cardiocondyla</taxon>
    </lineage>
</organism>
<feature type="region of interest" description="Disordered" evidence="5">
    <location>
        <begin position="189"/>
        <end position="222"/>
    </location>
</feature>
<dbReference type="Gene3D" id="3.90.1030.20">
    <property type="entry name" value="DNA polymerase delta, p66 (Cdc27) subunit, wHTH domain"/>
    <property type="match status" value="1"/>
</dbReference>
<feature type="compositionally biased region" description="Basic and acidic residues" evidence="5">
    <location>
        <begin position="423"/>
        <end position="445"/>
    </location>
</feature>
<reference evidence="6 7" key="1">
    <citation type="submission" date="2023-03" db="EMBL/GenBank/DDBJ databases">
        <title>High recombination rates correlate with genetic variation in Cardiocondyla obscurior ants.</title>
        <authorList>
            <person name="Errbii M."/>
        </authorList>
    </citation>
    <scope>NUCLEOTIDE SEQUENCE [LARGE SCALE GENOMIC DNA]</scope>
    <source>
        <strain evidence="6">Alpha-2009</strain>
        <tissue evidence="6">Whole body</tissue>
    </source>
</reference>
<dbReference type="EMBL" id="JADYXP020000018">
    <property type="protein sequence ID" value="KAL0105799.1"/>
    <property type="molecule type" value="Genomic_DNA"/>
</dbReference>
<keyword evidence="7" id="KW-1185">Reference proteome</keyword>
<sequence length="458" mass="52895">MELDEQLEIVASYIFDNDKLVTYKWLSKELRVHVNTAKQILWKFYQKYKNDNIECTYLLIGLLKDKGMRVEIVRESNISKAKEKFSKILSEHIYSVHKPLVNLELLANSDSGDINYSTIKCEACKERSDKEMQLLRWGAAAKKITTENMTNSKPIDSKSSKTVQNSMTAKKHGFTNLFNVGEKQKLALNDTDSSKKDKNLCKDSVKNKNSMGKNQESTEETEELIEKVKDTAEKDKIVEKDKNSVEKIKNLTKKNKSSKNNSAAKKVSPQNNSTKKGDLNSFFAKQTSPTKCVTVTPEKKNDNIKEEFTEKKVTKEKKTLHGKKRNRSIETNENAKKRKRIVVQDDSSDSEVHSDIEMEEPQPDPEPETLVKPKSPSPPKVKHENGKRKILKLVNKTYKEGEYVVTKKEHVYVSCSEDEEEKEKEREEEKKRKERKTEIKIENTKKKQSTLTDFFKRS</sequence>